<reference evidence="2 3" key="1">
    <citation type="submission" date="2023-01" db="EMBL/GenBank/DDBJ databases">
        <title>Novel diversity within Roseofilum (Cyanobacteria; Desertifilaceae) from marine benthic mats with descriptions of four novel species.</title>
        <authorList>
            <person name="Wang Y."/>
            <person name="Berthold D.E."/>
            <person name="Hu J."/>
            <person name="Lefler F.W."/>
            <person name="Laughinghouse H.D. IV."/>
        </authorList>
    </citation>
    <scope>NUCLEOTIDE SEQUENCE [LARGE SCALE GENOMIC DNA]</scope>
    <source>
        <strain evidence="2 3">BLCC-M154</strain>
    </source>
</reference>
<evidence type="ECO:0000313" key="2">
    <source>
        <dbReference type="EMBL" id="MDJ1171783.1"/>
    </source>
</evidence>
<dbReference type="Proteomes" id="UP001235303">
    <property type="component" value="Unassembled WGS sequence"/>
</dbReference>
<feature type="compositionally biased region" description="Pro residues" evidence="1">
    <location>
        <begin position="1"/>
        <end position="10"/>
    </location>
</feature>
<dbReference type="EMBL" id="JAQOSP010000127">
    <property type="protein sequence ID" value="MDJ1171783.1"/>
    <property type="molecule type" value="Genomic_DNA"/>
</dbReference>
<name>A0ABT7AXZ0_9CYAN</name>
<evidence type="ECO:0000256" key="1">
    <source>
        <dbReference type="SAM" id="MobiDB-lite"/>
    </source>
</evidence>
<comment type="caution">
    <text evidence="2">The sequence shown here is derived from an EMBL/GenBank/DDBJ whole genome shotgun (WGS) entry which is preliminary data.</text>
</comment>
<keyword evidence="3" id="KW-1185">Reference proteome</keyword>
<dbReference type="RefSeq" id="WP_283755537.1">
    <property type="nucleotide sequence ID" value="NZ_JAQOSP010000127.1"/>
</dbReference>
<feature type="region of interest" description="Disordered" evidence="1">
    <location>
        <begin position="1"/>
        <end position="51"/>
    </location>
</feature>
<accession>A0ABT7AXZ0</accession>
<protein>
    <submittedName>
        <fullName evidence="2">Uncharacterized protein</fullName>
    </submittedName>
</protein>
<gene>
    <name evidence="2" type="ORF">PMG71_20345</name>
</gene>
<organism evidence="2 3">
    <name type="scientific">Roseofilum acuticapitatum BLCC-M154</name>
    <dbReference type="NCBI Taxonomy" id="3022444"/>
    <lineage>
        <taxon>Bacteria</taxon>
        <taxon>Bacillati</taxon>
        <taxon>Cyanobacteriota</taxon>
        <taxon>Cyanophyceae</taxon>
        <taxon>Desertifilales</taxon>
        <taxon>Desertifilaceae</taxon>
        <taxon>Roseofilum</taxon>
        <taxon>Roseofilum acuticapitatum</taxon>
    </lineage>
</organism>
<proteinExistence type="predicted"/>
<evidence type="ECO:0000313" key="3">
    <source>
        <dbReference type="Proteomes" id="UP001235303"/>
    </source>
</evidence>
<sequence length="51" mass="5578">MRSPEMPRPIAPTQDAIAKRNGVLSPPQPLLQCDRLSDASHYRPSNGSHIA</sequence>